<evidence type="ECO:0000313" key="3">
    <source>
        <dbReference type="Proteomes" id="UP000027361"/>
    </source>
</evidence>
<dbReference type="GeneID" id="25261843"/>
<dbReference type="HOGENOM" id="CLU_337132_0_0_1"/>
<feature type="compositionally biased region" description="Polar residues" evidence="1">
    <location>
        <begin position="494"/>
        <end position="510"/>
    </location>
</feature>
<feature type="compositionally biased region" description="Polar residues" evidence="1">
    <location>
        <begin position="734"/>
        <end position="744"/>
    </location>
</feature>
<feature type="compositionally biased region" description="Low complexity" evidence="1">
    <location>
        <begin position="595"/>
        <end position="615"/>
    </location>
</feature>
<evidence type="ECO:0000256" key="1">
    <source>
        <dbReference type="SAM" id="MobiDB-lite"/>
    </source>
</evidence>
<proteinExistence type="predicted"/>
<feature type="region of interest" description="Disordered" evidence="1">
    <location>
        <begin position="669"/>
        <end position="744"/>
    </location>
</feature>
<comment type="caution">
    <text evidence="2">The sequence shown here is derived from an EMBL/GenBank/DDBJ whole genome shotgun (WGS) entry which is preliminary data.</text>
</comment>
<accession>A0A066VSR7</accession>
<dbReference type="RefSeq" id="XP_013241788.1">
    <property type="nucleotide sequence ID" value="XM_013386334.1"/>
</dbReference>
<feature type="region of interest" description="Disordered" evidence="1">
    <location>
        <begin position="189"/>
        <end position="213"/>
    </location>
</feature>
<feature type="region of interest" description="Disordered" evidence="1">
    <location>
        <begin position="1"/>
        <end position="36"/>
    </location>
</feature>
<dbReference type="InParanoid" id="A0A066VSR7"/>
<feature type="compositionally biased region" description="Low complexity" evidence="1">
    <location>
        <begin position="515"/>
        <end position="528"/>
    </location>
</feature>
<organism evidence="2 3">
    <name type="scientific">Tilletiaria anomala (strain ATCC 24038 / CBS 436.72 / UBC 951)</name>
    <dbReference type="NCBI Taxonomy" id="1037660"/>
    <lineage>
        <taxon>Eukaryota</taxon>
        <taxon>Fungi</taxon>
        <taxon>Dikarya</taxon>
        <taxon>Basidiomycota</taxon>
        <taxon>Ustilaginomycotina</taxon>
        <taxon>Exobasidiomycetes</taxon>
        <taxon>Georgefischeriales</taxon>
        <taxon>Tilletiariaceae</taxon>
        <taxon>Tilletiaria</taxon>
    </lineage>
</organism>
<feature type="compositionally biased region" description="Low complexity" evidence="1">
    <location>
        <begin position="677"/>
        <end position="698"/>
    </location>
</feature>
<gene>
    <name evidence="2" type="ORF">K437DRAFT_172383</name>
</gene>
<feature type="compositionally biased region" description="Low complexity" evidence="1">
    <location>
        <begin position="483"/>
        <end position="493"/>
    </location>
</feature>
<feature type="compositionally biased region" description="Basic and acidic residues" evidence="1">
    <location>
        <begin position="529"/>
        <end position="539"/>
    </location>
</feature>
<feature type="compositionally biased region" description="Basic and acidic residues" evidence="1">
    <location>
        <begin position="198"/>
        <end position="213"/>
    </location>
</feature>
<dbReference type="Proteomes" id="UP000027361">
    <property type="component" value="Unassembled WGS sequence"/>
</dbReference>
<feature type="region of interest" description="Disordered" evidence="1">
    <location>
        <begin position="804"/>
        <end position="845"/>
    </location>
</feature>
<feature type="region of interest" description="Disordered" evidence="1">
    <location>
        <begin position="363"/>
        <end position="390"/>
    </location>
</feature>
<feature type="compositionally biased region" description="Polar residues" evidence="1">
    <location>
        <begin position="9"/>
        <end position="34"/>
    </location>
</feature>
<feature type="region of interest" description="Disordered" evidence="1">
    <location>
        <begin position="585"/>
        <end position="638"/>
    </location>
</feature>
<reference evidence="2 3" key="1">
    <citation type="submission" date="2014-05" db="EMBL/GenBank/DDBJ databases">
        <title>Draft genome sequence of a rare smut relative, Tilletiaria anomala UBC 951.</title>
        <authorList>
            <consortium name="DOE Joint Genome Institute"/>
            <person name="Toome M."/>
            <person name="Kuo A."/>
            <person name="Henrissat B."/>
            <person name="Lipzen A."/>
            <person name="Tritt A."/>
            <person name="Yoshinaga Y."/>
            <person name="Zane M."/>
            <person name="Barry K."/>
            <person name="Grigoriev I.V."/>
            <person name="Spatafora J.W."/>
            <person name="Aimea M.C."/>
        </authorList>
    </citation>
    <scope>NUCLEOTIDE SEQUENCE [LARGE SCALE GENOMIC DNA]</scope>
    <source>
        <strain evidence="2 3">UBC 951</strain>
    </source>
</reference>
<sequence>MSAFPPWGSSGSLPTAASAGTNSSGPGPGASTTAPRPAFSFAVSNRAGTIASTPMHIAPTSVVHRVNPPLVIETTLSSSALPALGLSSSQVGPGPTGNGQAKLHRLHQVGVFEHTVNNQISRTPKVSTWSAVSAAISKAWALPTDKYRISLIYDALPAQPASSHASEQQPNALGARSAEGLCPGYAHQSVASASANPESKHQEREAGEHDRKRIVIDTEEEWTLLWHLFPAHPPKESNDNNNASSRAGGGLFGFPNAAPPPPYNAMGIFSPTDLPMTPRKVFEVFVRNIEAPATVASRPGTAVPMANLARADTSTTTVRNAPAAVGGFPVQLNSVQSAGAGLQHTRANPAALGSVQGNHAAPVHVQQPSQSPSQGTRSSSSPPPSSSSSAVNFINLADSMLRLVSATAATPAVQGVLMHGLDIVIRAVQNPSSRATVGLGDSSSGLMPPSISEAASMSSPPVESLWESFRTGVPQQQQDRQCSAPSNAPASANFGFTTTPSDIPASSQSRAPVLSSQSIQQSQSQPHQPEQHHEGSEHVRQVNDYLADAWTRRLAEMQGAPSADARQMYAHAAARESVQVIPNDAEDDRKQTQGASAAAAASGSTSTASETAAHTSADKSYDVKPAPAAVDQKEAEAGDTERIAKLNAGLEDAFKQMLAKTRSTAAPLPYHSHHMSKMSAERPSSSSAAQSSSCATLSVDKGKPREGSAAAGAAEEEHPSSSSSVTPDNEEWSNKSNAEGENVNQGLGSAFEEMLRRMRCDAQHDPGDPMLPTSSGIPSYGHRPIPAIAGMPYTSGAVTCSDVDASGSSAGRDTVSGLSARGADSSNASDDSNWIVLKDNSKEGS</sequence>
<feature type="compositionally biased region" description="Low complexity" evidence="1">
    <location>
        <begin position="366"/>
        <end position="380"/>
    </location>
</feature>
<feature type="region of interest" description="Disordered" evidence="1">
    <location>
        <begin position="434"/>
        <end position="539"/>
    </location>
</feature>
<feature type="compositionally biased region" description="Low complexity" evidence="1">
    <location>
        <begin position="823"/>
        <end position="833"/>
    </location>
</feature>
<name>A0A066VSR7_TILAU</name>
<protein>
    <submittedName>
        <fullName evidence="2">Uncharacterized protein</fullName>
    </submittedName>
</protein>
<dbReference type="EMBL" id="JMSN01000078">
    <property type="protein sequence ID" value="KDN41620.1"/>
    <property type="molecule type" value="Genomic_DNA"/>
</dbReference>
<dbReference type="AlphaFoldDB" id="A0A066VSR7"/>
<feature type="compositionally biased region" description="Polar residues" evidence="1">
    <location>
        <begin position="434"/>
        <end position="445"/>
    </location>
</feature>
<evidence type="ECO:0000313" key="2">
    <source>
        <dbReference type="EMBL" id="KDN41620.1"/>
    </source>
</evidence>
<keyword evidence="3" id="KW-1185">Reference proteome</keyword>